<feature type="region of interest" description="Disordered" evidence="1">
    <location>
        <begin position="1"/>
        <end position="40"/>
    </location>
</feature>
<reference evidence="3 4" key="1">
    <citation type="journal article" date="2014" name="Int. J. Syst. Evol. Microbiol.">
        <title>Nocardioides zeae sp. nov., isolated from the stem of Zea mays.</title>
        <authorList>
            <person name="Glaeser S.P."/>
            <person name="McInroy J.A."/>
            <person name="Busse H.J."/>
            <person name="Kampfer P."/>
        </authorList>
    </citation>
    <scope>NUCLEOTIDE SEQUENCE [LARGE SCALE GENOMIC DNA]</scope>
    <source>
        <strain evidence="3 4">JCM 30728</strain>
    </source>
</reference>
<dbReference type="EMBL" id="JAAGXA010000001">
    <property type="protein sequence ID" value="NEN76874.1"/>
    <property type="molecule type" value="Genomic_DNA"/>
</dbReference>
<dbReference type="Pfam" id="PF26571">
    <property type="entry name" value="VldE"/>
    <property type="match status" value="1"/>
</dbReference>
<keyword evidence="4" id="KW-1185">Reference proteome</keyword>
<gene>
    <name evidence="3" type="ORF">G3T38_01125</name>
</gene>
<dbReference type="InterPro" id="IPR058593">
    <property type="entry name" value="ARB_07466-like_C"/>
</dbReference>
<name>A0A6P0HEU4_9ACTN</name>
<proteinExistence type="predicted"/>
<accession>A0A6P0HEU4</accession>
<dbReference type="RefSeq" id="WP_163770233.1">
    <property type="nucleotide sequence ID" value="NZ_JAAGXA010000001.1"/>
</dbReference>
<dbReference type="AlphaFoldDB" id="A0A6P0HEU4"/>
<evidence type="ECO:0000259" key="2">
    <source>
        <dbReference type="Pfam" id="PF26571"/>
    </source>
</evidence>
<comment type="caution">
    <text evidence="3">The sequence shown here is derived from an EMBL/GenBank/DDBJ whole genome shotgun (WGS) entry which is preliminary data.</text>
</comment>
<feature type="domain" description="ARB-07466-like C-terminal" evidence="2">
    <location>
        <begin position="268"/>
        <end position="364"/>
    </location>
</feature>
<feature type="compositionally biased region" description="Basic and acidic residues" evidence="1">
    <location>
        <begin position="1"/>
        <end position="12"/>
    </location>
</feature>
<sequence>MAEPSHQRDDRLAPTTTPSDDPSDAPSHGTPAGPSGRRAVRAVSLPGRVRALAREARGVVRGAPRRVVVAGPLATLATVGVVAVGVGFTDADPAPASTASSLAEITDVATALDDREAATSRSVDRAALAAQEAAGSVQEQYDAWRASVDTIAAQRAEAQAAAEQRAAEEAATAEAVANADTTRWATTDLNLHTTASPSAEVVGLLEEGAEVLVTGRSANGREEVVHDGASRWVTAGYLDSEEPVAAAPGGSAAARASGGECTTSSTPSSVSANIAALHESVCAAFPQVTSYGGWRGDGDHGRGLALDIMVRGDLGWDIAEYIRANYTQWNVNYVIYEQKIWSVDRSSEGWRSMEDRGSDTANHYDHVHVSVY</sequence>
<evidence type="ECO:0000313" key="3">
    <source>
        <dbReference type="EMBL" id="NEN76874.1"/>
    </source>
</evidence>
<evidence type="ECO:0000256" key="1">
    <source>
        <dbReference type="SAM" id="MobiDB-lite"/>
    </source>
</evidence>
<organism evidence="3 4">
    <name type="scientific">Nocardioides zeae</name>
    <dbReference type="NCBI Taxonomy" id="1457234"/>
    <lineage>
        <taxon>Bacteria</taxon>
        <taxon>Bacillati</taxon>
        <taxon>Actinomycetota</taxon>
        <taxon>Actinomycetes</taxon>
        <taxon>Propionibacteriales</taxon>
        <taxon>Nocardioidaceae</taxon>
        <taxon>Nocardioides</taxon>
    </lineage>
</organism>
<protein>
    <submittedName>
        <fullName evidence="3">SH3 domain-containing protein</fullName>
    </submittedName>
</protein>
<dbReference type="Proteomes" id="UP000468687">
    <property type="component" value="Unassembled WGS sequence"/>
</dbReference>
<evidence type="ECO:0000313" key="4">
    <source>
        <dbReference type="Proteomes" id="UP000468687"/>
    </source>
</evidence>